<organism evidence="1 2">
    <name type="scientific">Chloebia gouldiae</name>
    <name type="common">Gouldian finch</name>
    <name type="synonym">Erythrura gouldiae</name>
    <dbReference type="NCBI Taxonomy" id="44316"/>
    <lineage>
        <taxon>Eukaryota</taxon>
        <taxon>Metazoa</taxon>
        <taxon>Chordata</taxon>
        <taxon>Craniata</taxon>
        <taxon>Vertebrata</taxon>
        <taxon>Euteleostomi</taxon>
        <taxon>Archelosauria</taxon>
        <taxon>Archosauria</taxon>
        <taxon>Dinosauria</taxon>
        <taxon>Saurischia</taxon>
        <taxon>Theropoda</taxon>
        <taxon>Coelurosauria</taxon>
        <taxon>Aves</taxon>
        <taxon>Neognathae</taxon>
        <taxon>Neoaves</taxon>
        <taxon>Telluraves</taxon>
        <taxon>Australaves</taxon>
        <taxon>Passeriformes</taxon>
        <taxon>Passeroidea</taxon>
        <taxon>Passeridae</taxon>
        <taxon>Chloebia</taxon>
    </lineage>
</organism>
<sequence>MLQFNPVLREMPLITSQLQREAVEAGPRVSMEITEGLTRSNPKEMSGFELCLHCLARKTGLISPQRSQCGCAEVGFHIWDLPKSYIILS</sequence>
<dbReference type="AlphaFoldDB" id="A0A3L8SLS7"/>
<comment type="caution">
    <text evidence="1">The sequence shown here is derived from an EMBL/GenBank/DDBJ whole genome shotgun (WGS) entry which is preliminary data.</text>
</comment>
<dbReference type="Proteomes" id="UP000276834">
    <property type="component" value="Unassembled WGS sequence"/>
</dbReference>
<proteinExistence type="predicted"/>
<reference evidence="1 2" key="1">
    <citation type="journal article" date="2018" name="Proc. R. Soc. B">
        <title>A non-coding region near Follistatin controls head colour polymorphism in the Gouldian finch.</title>
        <authorList>
            <person name="Toomey M.B."/>
            <person name="Marques C.I."/>
            <person name="Andrade P."/>
            <person name="Araujo P.M."/>
            <person name="Sabatino S."/>
            <person name="Gazda M.A."/>
            <person name="Afonso S."/>
            <person name="Lopes R.J."/>
            <person name="Corbo J.C."/>
            <person name="Carneiro M."/>
        </authorList>
    </citation>
    <scope>NUCLEOTIDE SEQUENCE [LARGE SCALE GENOMIC DNA]</scope>
    <source>
        <strain evidence="1">Red01</strain>
        <tissue evidence="1">Muscle</tissue>
    </source>
</reference>
<protein>
    <submittedName>
        <fullName evidence="1">Uncharacterized protein</fullName>
    </submittedName>
</protein>
<dbReference type="EMBL" id="QUSF01000013">
    <property type="protein sequence ID" value="RLW04370.1"/>
    <property type="molecule type" value="Genomic_DNA"/>
</dbReference>
<keyword evidence="2" id="KW-1185">Reference proteome</keyword>
<gene>
    <name evidence="1" type="ORF">DV515_00005789</name>
</gene>
<name>A0A3L8SLS7_CHLGU</name>
<accession>A0A3L8SLS7</accession>
<evidence type="ECO:0000313" key="2">
    <source>
        <dbReference type="Proteomes" id="UP000276834"/>
    </source>
</evidence>
<evidence type="ECO:0000313" key="1">
    <source>
        <dbReference type="EMBL" id="RLW04370.1"/>
    </source>
</evidence>